<reference evidence="1 2" key="1">
    <citation type="submission" date="2020-08" db="EMBL/GenBank/DDBJ databases">
        <title>Isolation and characterization of novel Chlamydia from Siamese crocodiles (Crocodylus siamensis).</title>
        <authorList>
            <person name="Sariya L."/>
        </authorList>
    </citation>
    <scope>NUCLEOTIDE SEQUENCE [LARGE SCALE GENOMIC DNA]</scope>
    <source>
        <strain evidence="1 2">No. 12</strain>
    </source>
</reference>
<accession>A0ABX8CDM5</accession>
<proteinExistence type="predicted"/>
<dbReference type="GeneID" id="301703985"/>
<name>A0ABX8CDM5_9CHLA</name>
<dbReference type="Proteomes" id="UP000680625">
    <property type="component" value="Chromosome"/>
</dbReference>
<organism evidence="1 2">
    <name type="scientific">Chlamydia crocodili</name>
    <dbReference type="NCBI Taxonomy" id="2766982"/>
    <lineage>
        <taxon>Bacteria</taxon>
        <taxon>Pseudomonadati</taxon>
        <taxon>Chlamydiota</taxon>
        <taxon>Chlamydiia</taxon>
        <taxon>Chlamydiales</taxon>
        <taxon>Chlamydiaceae</taxon>
        <taxon>Chlamydia/Chlamydophila group</taxon>
        <taxon>Chlamydia</taxon>
    </lineage>
</organism>
<keyword evidence="2" id="KW-1185">Reference proteome</keyword>
<evidence type="ECO:0000313" key="2">
    <source>
        <dbReference type="Proteomes" id="UP000680625"/>
    </source>
</evidence>
<dbReference type="EMBL" id="CP060791">
    <property type="protein sequence ID" value="QVE49115.1"/>
    <property type="molecule type" value="Genomic_DNA"/>
</dbReference>
<sequence>MGLGRIYSTLSTEARPESEIEDRYIDRCFHTIIGILEIYGLGTIFTIIKIIYFCIQLIVVTIAGEITELIFDEEQGFKVRYFLTSVFTFDC</sequence>
<protein>
    <recommendedName>
        <fullName evidence="3">Inner membrane protein</fullName>
    </recommendedName>
</protein>
<dbReference type="RefSeq" id="WP_213241047.1">
    <property type="nucleotide sequence ID" value="NZ_CP060791.1"/>
</dbReference>
<evidence type="ECO:0008006" key="3">
    <source>
        <dbReference type="Google" id="ProtNLM"/>
    </source>
</evidence>
<evidence type="ECO:0000313" key="1">
    <source>
        <dbReference type="EMBL" id="QVE49115.1"/>
    </source>
</evidence>
<gene>
    <name evidence="1" type="ORF">H9Q19_00085</name>
</gene>